<dbReference type="Proteomes" id="UP000276133">
    <property type="component" value="Unassembled WGS sequence"/>
</dbReference>
<gene>
    <name evidence="1" type="ORF">BpHYR1_020822</name>
</gene>
<proteinExistence type="predicted"/>
<evidence type="ECO:0000313" key="2">
    <source>
        <dbReference type="Proteomes" id="UP000276133"/>
    </source>
</evidence>
<keyword evidence="1" id="KW-0808">Transferase</keyword>
<dbReference type="AlphaFoldDB" id="A0A3M7PKS1"/>
<dbReference type="OrthoDB" id="6262682at2759"/>
<comment type="caution">
    <text evidence="1">The sequence shown here is derived from an EMBL/GenBank/DDBJ whole genome shotgun (WGS) entry which is preliminary data.</text>
</comment>
<keyword evidence="2" id="KW-1185">Reference proteome</keyword>
<organism evidence="1 2">
    <name type="scientific">Brachionus plicatilis</name>
    <name type="common">Marine rotifer</name>
    <name type="synonym">Brachionus muelleri</name>
    <dbReference type="NCBI Taxonomy" id="10195"/>
    <lineage>
        <taxon>Eukaryota</taxon>
        <taxon>Metazoa</taxon>
        <taxon>Spiralia</taxon>
        <taxon>Gnathifera</taxon>
        <taxon>Rotifera</taxon>
        <taxon>Eurotatoria</taxon>
        <taxon>Monogononta</taxon>
        <taxon>Pseudotrocha</taxon>
        <taxon>Ploima</taxon>
        <taxon>Brachionidae</taxon>
        <taxon>Brachionus</taxon>
    </lineage>
</organism>
<evidence type="ECO:0000313" key="1">
    <source>
        <dbReference type="EMBL" id="RMZ99300.1"/>
    </source>
</evidence>
<keyword evidence="1" id="KW-0695">RNA-directed DNA polymerase</keyword>
<protein>
    <submittedName>
        <fullName evidence="1">RNA-directed DNA polymerase from mobile element jockey-like</fullName>
    </submittedName>
</protein>
<dbReference type="STRING" id="10195.A0A3M7PKS1"/>
<dbReference type="GO" id="GO:0003964">
    <property type="term" value="F:RNA-directed DNA polymerase activity"/>
    <property type="evidence" value="ECO:0007669"/>
    <property type="project" value="UniProtKB-KW"/>
</dbReference>
<accession>A0A3M7PKS1</accession>
<dbReference type="EMBL" id="REGN01010291">
    <property type="protein sequence ID" value="RMZ99300.1"/>
    <property type="molecule type" value="Genomic_DNA"/>
</dbReference>
<sequence>MKVEHIRAEKKINCFFKSEKKNRYPNFKVQPWTLNRFEQMGLTSLEIRRQRGDLIQLFKLNKIKEDITWCNEPNWLTPRDTKRSKLRCVIVASCKQRHNFFNNRKANVWNRLPDNTIAAESVDSFKIKYDQHQLRRPL</sequence>
<keyword evidence="1" id="KW-0548">Nucleotidyltransferase</keyword>
<reference evidence="1 2" key="1">
    <citation type="journal article" date="2018" name="Sci. Rep.">
        <title>Genomic signatures of local adaptation to the degree of environmental predictability in rotifers.</title>
        <authorList>
            <person name="Franch-Gras L."/>
            <person name="Hahn C."/>
            <person name="Garcia-Roger E.M."/>
            <person name="Carmona M.J."/>
            <person name="Serra M."/>
            <person name="Gomez A."/>
        </authorList>
    </citation>
    <scope>NUCLEOTIDE SEQUENCE [LARGE SCALE GENOMIC DNA]</scope>
    <source>
        <strain evidence="1">HYR1</strain>
    </source>
</reference>
<name>A0A3M7PKS1_BRAPC</name>